<evidence type="ECO:0000313" key="3">
    <source>
        <dbReference type="Proteomes" id="UP000515788"/>
    </source>
</evidence>
<dbReference type="KEGG" id="tgb:HG536_0A00660"/>
<dbReference type="AlphaFoldDB" id="A0A7G3Z9R3"/>
<name>A0A7G3Z9R3_9SACH</name>
<dbReference type="RefSeq" id="XP_037136924.1">
    <property type="nucleotide sequence ID" value="XM_037281029.1"/>
</dbReference>
<dbReference type="InterPro" id="IPR001544">
    <property type="entry name" value="Aminotrans_IV"/>
</dbReference>
<dbReference type="GO" id="GO:0046394">
    <property type="term" value="P:carboxylic acid biosynthetic process"/>
    <property type="evidence" value="ECO:0007669"/>
    <property type="project" value="UniProtKB-ARBA"/>
</dbReference>
<dbReference type="InterPro" id="IPR036038">
    <property type="entry name" value="Aminotransferase-like"/>
</dbReference>
<evidence type="ECO:0008006" key="4">
    <source>
        <dbReference type="Google" id="ProtNLM"/>
    </source>
</evidence>
<dbReference type="PANTHER" id="PTHR42743:SF11">
    <property type="entry name" value="AMINODEOXYCHORISMATE LYASE"/>
    <property type="match status" value="1"/>
</dbReference>
<dbReference type="PANTHER" id="PTHR42743">
    <property type="entry name" value="AMINO-ACID AMINOTRANSFERASE"/>
    <property type="match status" value="1"/>
</dbReference>
<dbReference type="Proteomes" id="UP000515788">
    <property type="component" value="Chromosome 1"/>
</dbReference>
<keyword evidence="3" id="KW-1185">Reference proteome</keyword>
<dbReference type="OrthoDB" id="5288718at2759"/>
<proteinExistence type="inferred from homology"/>
<protein>
    <recommendedName>
        <fullName evidence="4">Aminodeoxychorismate lyase</fullName>
    </recommendedName>
</protein>
<reference evidence="2 3" key="1">
    <citation type="submission" date="2020-06" db="EMBL/GenBank/DDBJ databases">
        <title>The yeast mating-type switching endonuclease HO is a domesticated member of an unorthodox homing genetic element family.</title>
        <authorList>
            <person name="Coughlan A.Y."/>
            <person name="Lombardi L."/>
            <person name="Braun-Galleani S."/>
            <person name="Martos A.R."/>
            <person name="Galeote V."/>
            <person name="Bigey F."/>
            <person name="Dequin S."/>
            <person name="Byrne K.P."/>
            <person name="Wolfe K.H."/>
        </authorList>
    </citation>
    <scope>NUCLEOTIDE SEQUENCE [LARGE SCALE GENOMIC DNA]</scope>
    <source>
        <strain evidence="2 3">CBS764</strain>
    </source>
</reference>
<dbReference type="GO" id="GO:0003824">
    <property type="term" value="F:catalytic activity"/>
    <property type="evidence" value="ECO:0007669"/>
    <property type="project" value="InterPro"/>
</dbReference>
<gene>
    <name evidence="2" type="ORF">HG536_0A00660</name>
</gene>
<organism evidence="2 3">
    <name type="scientific">Torulaspora globosa</name>
    <dbReference type="NCBI Taxonomy" id="48254"/>
    <lineage>
        <taxon>Eukaryota</taxon>
        <taxon>Fungi</taxon>
        <taxon>Dikarya</taxon>
        <taxon>Ascomycota</taxon>
        <taxon>Saccharomycotina</taxon>
        <taxon>Saccharomycetes</taxon>
        <taxon>Saccharomycetales</taxon>
        <taxon>Saccharomycetaceae</taxon>
        <taxon>Torulaspora</taxon>
    </lineage>
</organism>
<dbReference type="GeneID" id="59323346"/>
<accession>A0A7G3Z9R3</accession>
<evidence type="ECO:0000256" key="1">
    <source>
        <dbReference type="ARBA" id="ARBA00009320"/>
    </source>
</evidence>
<dbReference type="Gene3D" id="3.20.10.10">
    <property type="entry name" value="D-amino Acid Aminotransferase, subunit A, domain 2"/>
    <property type="match status" value="1"/>
</dbReference>
<comment type="similarity">
    <text evidence="1">Belongs to the class-IV pyridoxal-phosphate-dependent aminotransferase family.</text>
</comment>
<dbReference type="SUPFAM" id="SSF56752">
    <property type="entry name" value="D-aminoacid aminotransferase-like PLP-dependent enzymes"/>
    <property type="match status" value="1"/>
</dbReference>
<dbReference type="InterPro" id="IPR043132">
    <property type="entry name" value="BCAT-like_C"/>
</dbReference>
<evidence type="ECO:0000313" key="2">
    <source>
        <dbReference type="EMBL" id="QLL30249.1"/>
    </source>
</evidence>
<dbReference type="InterPro" id="IPR050571">
    <property type="entry name" value="Class-IV_PLP-Dep_Aminotrnsfr"/>
</dbReference>
<dbReference type="Pfam" id="PF01063">
    <property type="entry name" value="Aminotran_4"/>
    <property type="match status" value="1"/>
</dbReference>
<dbReference type="EMBL" id="CP059246">
    <property type="protein sequence ID" value="QLL30249.1"/>
    <property type="molecule type" value="Genomic_DNA"/>
</dbReference>
<sequence length="405" mass="46172">MGVKRKKSTRQLTATQQKVYDILQREIIERYFEPAVSDEQFELLSTLRYDPSFTNVFGGLRSGAEGFQLSEIDSRLRLLDYDQYDMFLNGQESTDGSNEGLHNLFDSIVEPTSSAEDYNDSLMSLLDGSEVTVGSSPPNISPNAADLYPVFYNRFLLLGEHYKRLNFTLQFFKWGTHVPLQLLLDKLIEALPEHSEVSDTEQKMSLLLNESACYKMRVLVSKSGRMRVEAHPLTRSTDVGTFPNPSSYFINTILSAFLPESSTVWNVFIDTETLTVSPFTTFKTTYRDHYNAARKRLAEMASRYGQSTQNEILVFNDAYQLMEGSITNVAVIRHKDDDPSQIRFVTPPLSSGCLCGTMRYYLLKKRLLDEYPIDVRDLREGDKVILFNGVMGCVKGVIRQSYKQN</sequence>